<evidence type="ECO:0000256" key="12">
    <source>
        <dbReference type="ARBA" id="ARBA00022842"/>
    </source>
</evidence>
<evidence type="ECO:0000259" key="17">
    <source>
        <dbReference type="PROSITE" id="PS50011"/>
    </source>
</evidence>
<dbReference type="OMA" id="SFDIQPH"/>
<dbReference type="GO" id="GO:0046872">
    <property type="term" value="F:metal ion binding"/>
    <property type="evidence" value="ECO:0007669"/>
    <property type="project" value="UniProtKB-KW"/>
</dbReference>
<dbReference type="PROSITE" id="PS00108">
    <property type="entry name" value="PROTEIN_KINASE_ST"/>
    <property type="match status" value="1"/>
</dbReference>
<feature type="domain" description="UBA" evidence="18">
    <location>
        <begin position="292"/>
        <end position="332"/>
    </location>
</feature>
<dbReference type="InterPro" id="IPR008271">
    <property type="entry name" value="Ser/Thr_kinase_AS"/>
</dbReference>
<keyword evidence="12" id="KW-0460">Magnesium</keyword>
<dbReference type="EnsemblMetazoa" id="G25693.3">
    <property type="protein sequence ID" value="G25693.3:cds"/>
    <property type="gene ID" value="G25693"/>
</dbReference>
<evidence type="ECO:0000256" key="15">
    <source>
        <dbReference type="PROSITE-ProRule" id="PRU10141"/>
    </source>
</evidence>
<dbReference type="PROSITE" id="PS50030">
    <property type="entry name" value="UBA"/>
    <property type="match status" value="1"/>
</dbReference>
<dbReference type="CDD" id="cd14338">
    <property type="entry name" value="UBA_SIK"/>
    <property type="match status" value="1"/>
</dbReference>
<evidence type="ECO:0000256" key="2">
    <source>
        <dbReference type="ARBA" id="ARBA00004496"/>
    </source>
</evidence>
<dbReference type="InterPro" id="IPR017441">
    <property type="entry name" value="Protein_kinase_ATP_BS"/>
</dbReference>
<feature type="binding site" evidence="15">
    <location>
        <position position="46"/>
    </location>
    <ligand>
        <name>ATP</name>
        <dbReference type="ChEBI" id="CHEBI:30616"/>
    </ligand>
</feature>
<dbReference type="EnsemblMetazoa" id="G25693.1">
    <property type="protein sequence ID" value="G25693.1:cds"/>
    <property type="gene ID" value="G25693"/>
</dbReference>
<keyword evidence="10" id="KW-0418">Kinase</keyword>
<evidence type="ECO:0000313" key="20">
    <source>
        <dbReference type="Proteomes" id="UP000005408"/>
    </source>
</evidence>
<evidence type="ECO:0000256" key="8">
    <source>
        <dbReference type="ARBA" id="ARBA00022723"/>
    </source>
</evidence>
<proteinExistence type="predicted"/>
<dbReference type="GO" id="GO:0000226">
    <property type="term" value="P:microtubule cytoskeleton organization"/>
    <property type="evidence" value="ECO:0007669"/>
    <property type="project" value="TreeGrafter"/>
</dbReference>
<reference evidence="19" key="1">
    <citation type="submission" date="2022-08" db="UniProtKB">
        <authorList>
            <consortium name="EnsemblMetazoa"/>
        </authorList>
    </citation>
    <scope>IDENTIFICATION</scope>
    <source>
        <strain evidence="19">05x7-T-G4-1.051#20</strain>
    </source>
</reference>
<dbReference type="InterPro" id="IPR015940">
    <property type="entry name" value="UBA"/>
</dbReference>
<dbReference type="Pfam" id="PF23312">
    <property type="entry name" value="UBA_SIK3"/>
    <property type="match status" value="1"/>
</dbReference>
<dbReference type="PANTHER" id="PTHR24346:SF74">
    <property type="entry name" value="PROTEIN KINASE DOMAIN-CONTAINING PROTEIN"/>
    <property type="match status" value="1"/>
</dbReference>
<keyword evidence="5" id="KW-0723">Serine/threonine-protein kinase</keyword>
<evidence type="ECO:0000256" key="1">
    <source>
        <dbReference type="ARBA" id="ARBA00001946"/>
    </source>
</evidence>
<dbReference type="InterPro" id="IPR011009">
    <property type="entry name" value="Kinase-like_dom_sf"/>
</dbReference>
<dbReference type="FunFam" id="3.30.200.20:FF:000003">
    <property type="entry name" value="Non-specific serine/threonine protein kinase"/>
    <property type="match status" value="1"/>
</dbReference>
<dbReference type="GO" id="GO:0035556">
    <property type="term" value="P:intracellular signal transduction"/>
    <property type="evidence" value="ECO:0007669"/>
    <property type="project" value="TreeGrafter"/>
</dbReference>
<evidence type="ECO:0000256" key="10">
    <source>
        <dbReference type="ARBA" id="ARBA00022777"/>
    </source>
</evidence>
<dbReference type="AlphaFoldDB" id="A0A8W8KZA9"/>
<protein>
    <recommendedName>
        <fullName evidence="3">non-specific serine/threonine protein kinase</fullName>
        <ecNumber evidence="3">2.7.11.1</ecNumber>
    </recommendedName>
</protein>
<dbReference type="FunFam" id="1.10.510.10:FF:000154">
    <property type="entry name" value="Serine/threonine-protein kinase SIK2"/>
    <property type="match status" value="1"/>
</dbReference>
<evidence type="ECO:0000256" key="3">
    <source>
        <dbReference type="ARBA" id="ARBA00012513"/>
    </source>
</evidence>
<dbReference type="PROSITE" id="PS00107">
    <property type="entry name" value="PROTEIN_KINASE_ATP"/>
    <property type="match status" value="1"/>
</dbReference>
<dbReference type="InterPro" id="IPR034672">
    <property type="entry name" value="SIK"/>
</dbReference>
<evidence type="ECO:0000256" key="5">
    <source>
        <dbReference type="ARBA" id="ARBA00022527"/>
    </source>
</evidence>
<evidence type="ECO:0000256" key="4">
    <source>
        <dbReference type="ARBA" id="ARBA00022490"/>
    </source>
</evidence>
<evidence type="ECO:0000256" key="6">
    <source>
        <dbReference type="ARBA" id="ARBA00022553"/>
    </source>
</evidence>
<dbReference type="Pfam" id="PF00069">
    <property type="entry name" value="Pkinase"/>
    <property type="match status" value="1"/>
</dbReference>
<keyword evidence="7" id="KW-0808">Transferase</keyword>
<dbReference type="GO" id="GO:0005737">
    <property type="term" value="C:cytoplasm"/>
    <property type="evidence" value="ECO:0007669"/>
    <property type="project" value="UniProtKB-SubCell"/>
</dbReference>
<evidence type="ECO:0000256" key="7">
    <source>
        <dbReference type="ARBA" id="ARBA00022679"/>
    </source>
</evidence>
<feature type="compositionally biased region" description="Polar residues" evidence="16">
    <location>
        <begin position="561"/>
        <end position="571"/>
    </location>
</feature>
<dbReference type="OrthoDB" id="193931at2759"/>
<dbReference type="Gene3D" id="1.10.510.10">
    <property type="entry name" value="Transferase(Phosphotransferase) domain 1"/>
    <property type="match status" value="1"/>
</dbReference>
<feature type="domain" description="Protein kinase" evidence="17">
    <location>
        <begin position="17"/>
        <end position="268"/>
    </location>
</feature>
<keyword evidence="11 15" id="KW-0067">ATP-binding</keyword>
<evidence type="ECO:0000259" key="18">
    <source>
        <dbReference type="PROSITE" id="PS50030"/>
    </source>
</evidence>
<dbReference type="InterPro" id="IPR000719">
    <property type="entry name" value="Prot_kinase_dom"/>
</dbReference>
<keyword evidence="20" id="KW-1185">Reference proteome</keyword>
<dbReference type="SMART" id="SM00220">
    <property type="entry name" value="S_TKc"/>
    <property type="match status" value="1"/>
</dbReference>
<comment type="cofactor">
    <cofactor evidence="1">
        <name>Mg(2+)</name>
        <dbReference type="ChEBI" id="CHEBI:18420"/>
    </cofactor>
</comment>
<feature type="region of interest" description="Disordered" evidence="16">
    <location>
        <begin position="561"/>
        <end position="597"/>
    </location>
</feature>
<dbReference type="InterPro" id="IPR057380">
    <property type="entry name" value="UBA_SIK1/2/3"/>
</dbReference>
<dbReference type="SUPFAM" id="SSF56112">
    <property type="entry name" value="Protein kinase-like (PK-like)"/>
    <property type="match status" value="1"/>
</dbReference>
<evidence type="ECO:0000256" key="11">
    <source>
        <dbReference type="ARBA" id="ARBA00022840"/>
    </source>
</evidence>
<evidence type="ECO:0000256" key="13">
    <source>
        <dbReference type="ARBA" id="ARBA00047899"/>
    </source>
</evidence>
<keyword evidence="4" id="KW-0963">Cytoplasm</keyword>
<dbReference type="EC" id="2.7.11.1" evidence="3"/>
<evidence type="ECO:0000256" key="14">
    <source>
        <dbReference type="ARBA" id="ARBA00048679"/>
    </source>
</evidence>
<dbReference type="GO" id="GO:0050321">
    <property type="term" value="F:tau-protein kinase activity"/>
    <property type="evidence" value="ECO:0007669"/>
    <property type="project" value="TreeGrafter"/>
</dbReference>
<organism evidence="19 20">
    <name type="scientific">Magallana gigas</name>
    <name type="common">Pacific oyster</name>
    <name type="synonym">Crassostrea gigas</name>
    <dbReference type="NCBI Taxonomy" id="29159"/>
    <lineage>
        <taxon>Eukaryota</taxon>
        <taxon>Metazoa</taxon>
        <taxon>Spiralia</taxon>
        <taxon>Lophotrochozoa</taxon>
        <taxon>Mollusca</taxon>
        <taxon>Bivalvia</taxon>
        <taxon>Autobranchia</taxon>
        <taxon>Pteriomorphia</taxon>
        <taxon>Ostreida</taxon>
        <taxon>Ostreoidea</taxon>
        <taxon>Ostreidae</taxon>
        <taxon>Magallana</taxon>
    </lineage>
</organism>
<comment type="catalytic activity">
    <reaction evidence="13">
        <text>L-threonyl-[protein] + ATP = O-phospho-L-threonyl-[protein] + ADP + H(+)</text>
        <dbReference type="Rhea" id="RHEA:46608"/>
        <dbReference type="Rhea" id="RHEA-COMP:11060"/>
        <dbReference type="Rhea" id="RHEA-COMP:11605"/>
        <dbReference type="ChEBI" id="CHEBI:15378"/>
        <dbReference type="ChEBI" id="CHEBI:30013"/>
        <dbReference type="ChEBI" id="CHEBI:30616"/>
        <dbReference type="ChEBI" id="CHEBI:61977"/>
        <dbReference type="ChEBI" id="CHEBI:456216"/>
        <dbReference type="EC" id="2.7.11.1"/>
    </reaction>
</comment>
<evidence type="ECO:0000256" key="16">
    <source>
        <dbReference type="SAM" id="MobiDB-lite"/>
    </source>
</evidence>
<keyword evidence="9 15" id="KW-0547">Nucleotide-binding</keyword>
<keyword evidence="6" id="KW-0597">Phosphoprotein</keyword>
<dbReference type="CDD" id="cd14071">
    <property type="entry name" value="STKc_SIK"/>
    <property type="match status" value="1"/>
</dbReference>
<keyword evidence="8" id="KW-0479">Metal-binding</keyword>
<dbReference type="GO" id="GO:0005524">
    <property type="term" value="F:ATP binding"/>
    <property type="evidence" value="ECO:0007669"/>
    <property type="project" value="UniProtKB-UniRule"/>
</dbReference>
<evidence type="ECO:0000256" key="9">
    <source>
        <dbReference type="ARBA" id="ARBA00022741"/>
    </source>
</evidence>
<comment type="catalytic activity">
    <reaction evidence="14">
        <text>L-seryl-[protein] + ATP = O-phospho-L-seryl-[protein] + ADP + H(+)</text>
        <dbReference type="Rhea" id="RHEA:17989"/>
        <dbReference type="Rhea" id="RHEA-COMP:9863"/>
        <dbReference type="Rhea" id="RHEA-COMP:11604"/>
        <dbReference type="ChEBI" id="CHEBI:15378"/>
        <dbReference type="ChEBI" id="CHEBI:29999"/>
        <dbReference type="ChEBI" id="CHEBI:30616"/>
        <dbReference type="ChEBI" id="CHEBI:83421"/>
        <dbReference type="ChEBI" id="CHEBI:456216"/>
        <dbReference type="EC" id="2.7.11.1"/>
    </reaction>
</comment>
<accession>A0A8W8KZA9</accession>
<evidence type="ECO:0000313" key="19">
    <source>
        <dbReference type="EnsemblMetazoa" id="G25693.1:cds"/>
    </source>
</evidence>
<sequence length="989" mass="112167">MVMADRPTKTPVRVGFYDIERTIGKGNFAVVKLGRHRITKTEVAIKIIDKTHLDENNLKKIYREVNIMKLLSHPNIVKLYQVMETKNMLYLVSEYAPNGEIFDYIRTHGRMTEPEARKKFWQILLAVEYCHTHHVVHRDLKAENLLLDSNMNIKIADFGFGNFFKTNEHLATFCGSPPYAAPEVFEGKKYLGPQIDIWSLGVVLYVLVCGALPFDGTNLQMLRDRVLQGRFRIPFFMSEACEKLIRKMLVLDPSKRYTINMIKKHPWMQQDGGAPKQAPPSPVIGQNAKMGEYNEQILRLMQGMKIDRNKTVEALKKDAYDHYTAIYYLLVERLRQHRSSFPPENRIDIRKRRPSTIADQAMMHMNSSQATPVQGQQQRTALVNIKQGNSMFSHTTDCVTSTSANSSNLYQFFNDSDVQVPTGVTGCLTDVVPSPCVKPPVTSNNLHMITTSIDEGVEADMTDSESDCSSTCGKNNVQFVRDGYGIGLIPSCAFGDISQLNKNTNNSSSSINTASPFTSFDSSLEPDFSSCVLTSSQLNFSGVDSPSFSSISNTYTSSAGANYSMGQANPESESEEDPARDRSQTRSPVNFREGRRASDGLVTQGVIAFRQRLKDFPGMTELRKEHVTLQQMFSPNMTPEQVQLSQQQHAAYMESSGRQWPTDEQNQKPRPRPFLKRMSLPSENFDIQPHKLLALKQSMQVERAMDRVSSHEEVAIDPNSFEYINKPLQQALLQRNLQQKRQSWQQKHCPLNQQFQKLQIDQTSYQPYPSPNIQMLPDQNCQTVFGNHFGMGANLGNQQRINGQGDEINPMGGRPPVIRKVSYKLAQQQPVMPPYLEEGNKNLPYDIGQLSNNQHLINFTRAPVTFTQVTTQSETPVQTTPGRKNAFIPRGMDLLILQQQIAFQQLQQKQKQMRNMPEMNELDQENELCELTPTTEAQTGCFQESDENESAPSTDTQNCDYHENYVNNQTVVQPEKLCPAVAEEEMDFF</sequence>
<dbReference type="PROSITE" id="PS50011">
    <property type="entry name" value="PROTEIN_KINASE_DOM"/>
    <property type="match status" value="1"/>
</dbReference>
<dbReference type="Proteomes" id="UP000005408">
    <property type="component" value="Unassembled WGS sequence"/>
</dbReference>
<dbReference type="PANTHER" id="PTHR24346">
    <property type="entry name" value="MAP/MICROTUBULE AFFINITY-REGULATING KINASE"/>
    <property type="match status" value="1"/>
</dbReference>
<comment type="subcellular location">
    <subcellularLocation>
        <location evidence="2">Cytoplasm</location>
    </subcellularLocation>
</comment>
<name>A0A8W8KZA9_MAGGI</name>